<name>A0A972FW72_9GAMM</name>
<proteinExistence type="predicted"/>
<accession>A0A972FW72</accession>
<keyword evidence="2" id="KW-1185">Reference proteome</keyword>
<comment type="caution">
    <text evidence="1">The sequence shown here is derived from an EMBL/GenBank/DDBJ whole genome shotgun (WGS) entry which is preliminary data.</text>
</comment>
<dbReference type="AlphaFoldDB" id="A0A972FW72"/>
<organism evidence="1 2">
    <name type="scientific">Shewanella salipaludis</name>
    <dbReference type="NCBI Taxonomy" id="2723052"/>
    <lineage>
        <taxon>Bacteria</taxon>
        <taxon>Pseudomonadati</taxon>
        <taxon>Pseudomonadota</taxon>
        <taxon>Gammaproteobacteria</taxon>
        <taxon>Alteromonadales</taxon>
        <taxon>Shewanellaceae</taxon>
        <taxon>Shewanella</taxon>
    </lineage>
</organism>
<sequence length="83" mass="9358">MQQKTNKNLFKTRSNLAACSRRSLNLGHELRLCYPGCKAGESGKKQLEGEGVESLSLLLFMLLEQRASSLNLKLFSGWRLTWA</sequence>
<reference evidence="1" key="1">
    <citation type="submission" date="2020-04" db="EMBL/GenBank/DDBJ databases">
        <title>Description of Shewanella salipaludis sp. nov., isolated from a salt marsh.</title>
        <authorList>
            <person name="Park S."/>
            <person name="Yoon J.-H."/>
        </authorList>
    </citation>
    <scope>NUCLEOTIDE SEQUENCE</scope>
    <source>
        <strain evidence="1">SHSM-M6</strain>
    </source>
</reference>
<evidence type="ECO:0000313" key="2">
    <source>
        <dbReference type="Proteomes" id="UP000737113"/>
    </source>
</evidence>
<protein>
    <submittedName>
        <fullName evidence="1">Uncharacterized protein</fullName>
    </submittedName>
</protein>
<dbReference type="RefSeq" id="WP_169565976.1">
    <property type="nucleotide sequence ID" value="NZ_JAAXYH010000027.1"/>
</dbReference>
<gene>
    <name evidence="1" type="ORF">HC757_18820</name>
</gene>
<dbReference type="Proteomes" id="UP000737113">
    <property type="component" value="Unassembled WGS sequence"/>
</dbReference>
<evidence type="ECO:0000313" key="1">
    <source>
        <dbReference type="EMBL" id="NMH67203.1"/>
    </source>
</evidence>
<dbReference type="EMBL" id="JAAXYH010000027">
    <property type="protein sequence ID" value="NMH67203.1"/>
    <property type="molecule type" value="Genomic_DNA"/>
</dbReference>